<dbReference type="Proteomes" id="UP000092460">
    <property type="component" value="Unassembled WGS sequence"/>
</dbReference>
<keyword evidence="2" id="KW-1185">Reference proteome</keyword>
<reference evidence="2" key="1">
    <citation type="submission" date="2015-01" db="EMBL/GenBank/DDBJ databases">
        <authorList>
            <person name="Aksoy S."/>
            <person name="Warren W."/>
            <person name="Wilson R.K."/>
        </authorList>
    </citation>
    <scope>NUCLEOTIDE SEQUENCE [LARGE SCALE GENOMIC DNA]</scope>
    <source>
        <strain evidence="2">IAEA</strain>
    </source>
</reference>
<evidence type="ECO:0000313" key="1">
    <source>
        <dbReference type="EnsemblMetazoa" id="GPPI041548-PA"/>
    </source>
</evidence>
<name>A0A1B0BV97_9MUSC</name>
<organism evidence="1 2">
    <name type="scientific">Glossina palpalis gambiensis</name>
    <dbReference type="NCBI Taxonomy" id="67801"/>
    <lineage>
        <taxon>Eukaryota</taxon>
        <taxon>Metazoa</taxon>
        <taxon>Ecdysozoa</taxon>
        <taxon>Arthropoda</taxon>
        <taxon>Hexapoda</taxon>
        <taxon>Insecta</taxon>
        <taxon>Pterygota</taxon>
        <taxon>Neoptera</taxon>
        <taxon>Endopterygota</taxon>
        <taxon>Diptera</taxon>
        <taxon>Brachycera</taxon>
        <taxon>Muscomorpha</taxon>
        <taxon>Hippoboscoidea</taxon>
        <taxon>Glossinidae</taxon>
        <taxon>Glossina</taxon>
    </lineage>
</organism>
<protein>
    <submittedName>
        <fullName evidence="1">Uncharacterized protein</fullName>
    </submittedName>
</protein>
<sequence>MSGAIRFALESNWFGDKCPEIEVSTTRNNLITNDEIKNMQLNLGKLDQDCLERLFYEQLKIVRNKFKSSKSIYETKKFFSKLMSWKIVRGKFDEDDEFLVDNYIDEIELENYYTNCADASFPIIPDVTEKEQTEQAAKHFFTERVVDRYFKLTNDCLKCSNVMMKEDKPTAEYYPLNTFEWPFASLITYKSKHINRLQSMQNDLKTRQLVNILLGNFTLNDHKDNNDNVDDDDDDDDDEDDDDDVDVFCFSPFLASLAIYSLPFIVRLRNKDPPLNSPCRTKGNFNSIQRQQH</sequence>
<dbReference type="EMBL" id="JXJN01021163">
    <property type="status" value="NOT_ANNOTATED_CDS"/>
    <property type="molecule type" value="Genomic_DNA"/>
</dbReference>
<dbReference type="VEuPathDB" id="VectorBase:GPPI041548"/>
<accession>A0A1B0BV97</accession>
<proteinExistence type="predicted"/>
<evidence type="ECO:0000313" key="2">
    <source>
        <dbReference type="Proteomes" id="UP000092460"/>
    </source>
</evidence>
<dbReference type="EnsemblMetazoa" id="GPPI041548-RA">
    <property type="protein sequence ID" value="GPPI041548-PA"/>
    <property type="gene ID" value="GPPI041548"/>
</dbReference>
<dbReference type="STRING" id="67801.A0A1B0BV97"/>
<dbReference type="AlphaFoldDB" id="A0A1B0BV97"/>
<reference evidence="1" key="2">
    <citation type="submission" date="2020-05" db="UniProtKB">
        <authorList>
            <consortium name="EnsemblMetazoa"/>
        </authorList>
    </citation>
    <scope>IDENTIFICATION</scope>
    <source>
        <strain evidence="1">IAEA</strain>
    </source>
</reference>